<reference evidence="2" key="1">
    <citation type="submission" date="2020-11" db="EMBL/GenBank/DDBJ databases">
        <authorList>
            <person name="Tran Van P."/>
        </authorList>
    </citation>
    <scope>NUCLEOTIDE SEQUENCE</scope>
</reference>
<organism evidence="2">
    <name type="scientific">Timema poppense</name>
    <name type="common">Walking stick</name>
    <dbReference type="NCBI Taxonomy" id="170557"/>
    <lineage>
        <taxon>Eukaryota</taxon>
        <taxon>Metazoa</taxon>
        <taxon>Ecdysozoa</taxon>
        <taxon>Arthropoda</taxon>
        <taxon>Hexapoda</taxon>
        <taxon>Insecta</taxon>
        <taxon>Pterygota</taxon>
        <taxon>Neoptera</taxon>
        <taxon>Polyneoptera</taxon>
        <taxon>Phasmatodea</taxon>
        <taxon>Timematodea</taxon>
        <taxon>Timematoidea</taxon>
        <taxon>Timematidae</taxon>
        <taxon>Timema</taxon>
    </lineage>
</organism>
<feature type="region of interest" description="Disordered" evidence="1">
    <location>
        <begin position="1"/>
        <end position="66"/>
    </location>
</feature>
<dbReference type="AlphaFoldDB" id="A0A7R9HDX4"/>
<evidence type="ECO:0000313" key="2">
    <source>
        <dbReference type="EMBL" id="CAD7417543.1"/>
    </source>
</evidence>
<gene>
    <name evidence="2" type="ORF">TPSB3V08_LOCUS11851</name>
</gene>
<accession>A0A7R9HDX4</accession>
<sequence>MTKRVRNLDPFPSIDKEVRGTYISPFKEPHQTDKKGGKHPPNLKKKADGGEKTLKTPAVEQKSWQHGLSPWERVARHHTLSSARKIAYLERTLEPKDHLDFILQAATKHNKELFPDNIDTCLQPETLGVDTWRTLRNTKVVPATTRNKSGHPLVIGGVVERRNIHSADLAIPSNHAYRSSKGYSRKENGTFYSNI</sequence>
<name>A0A7R9HDX4_TIMPO</name>
<dbReference type="InterPro" id="IPR022179">
    <property type="entry name" value="CFAP276"/>
</dbReference>
<protein>
    <submittedName>
        <fullName evidence="2">Uncharacterized protein</fullName>
    </submittedName>
</protein>
<feature type="compositionally biased region" description="Basic and acidic residues" evidence="1">
    <location>
        <begin position="45"/>
        <end position="54"/>
    </location>
</feature>
<dbReference type="EMBL" id="OD014051">
    <property type="protein sequence ID" value="CAD7417543.1"/>
    <property type="molecule type" value="Genomic_DNA"/>
</dbReference>
<proteinExistence type="predicted"/>
<evidence type="ECO:0000256" key="1">
    <source>
        <dbReference type="SAM" id="MobiDB-lite"/>
    </source>
</evidence>
<dbReference type="Pfam" id="PF12494">
    <property type="entry name" value="DUF3695"/>
    <property type="match status" value="1"/>
</dbReference>